<dbReference type="EMBL" id="JH431789">
    <property type="status" value="NOT_ANNOTATED_CDS"/>
    <property type="molecule type" value="Genomic_DNA"/>
</dbReference>
<dbReference type="GO" id="GO:0005634">
    <property type="term" value="C:nucleus"/>
    <property type="evidence" value="ECO:0007669"/>
    <property type="project" value="UniProtKB-SubCell"/>
</dbReference>
<sequence length="256" mass="29092">MSEEHKRDEDPLMGHWITNWEQECIAELESEPDLQQEIQTEKDLATQKLWLLFQNTATALAQMYKDRQQGVSLWVPFQLAAGTVTNMYKESLDTQRRSAELGIQCGYQHRTRDVLAWAKKRRRTIRREELMAFLAGKTTPPRSRASPRPRIVLERANTRLPVSDAALVHNPEGDLNTFREAIALSSLSGAMSNISVGYRPHTPGSPTLGARRRNGLAELNAFICDEFARHCDPRKRSASSSDPLMDSPNHKRSRLT</sequence>
<reference evidence="5" key="1">
    <citation type="submission" date="2011-05" db="EMBL/GenBank/DDBJ databases">
        <authorList>
            <person name="Richards S.R."/>
            <person name="Qu J."/>
            <person name="Jiang H."/>
            <person name="Jhangiani S.N."/>
            <person name="Agravi P."/>
            <person name="Goodspeed R."/>
            <person name="Gross S."/>
            <person name="Mandapat C."/>
            <person name="Jackson L."/>
            <person name="Mathew T."/>
            <person name="Pu L."/>
            <person name="Thornton R."/>
            <person name="Saada N."/>
            <person name="Wilczek-Boney K.B."/>
            <person name="Lee S."/>
            <person name="Kovar C."/>
            <person name="Wu Y."/>
            <person name="Scherer S.E."/>
            <person name="Worley K.C."/>
            <person name="Muzny D.M."/>
            <person name="Gibbs R."/>
        </authorList>
    </citation>
    <scope>NUCLEOTIDE SEQUENCE</scope>
    <source>
        <strain evidence="5">Brora</strain>
    </source>
</reference>
<dbReference type="Pfam" id="PF15251">
    <property type="entry name" value="TAPR1-like"/>
    <property type="match status" value="1"/>
</dbReference>
<evidence type="ECO:0000256" key="1">
    <source>
        <dbReference type="ARBA" id="ARBA00004123"/>
    </source>
</evidence>
<dbReference type="eggNOG" id="ENOG502QPPE">
    <property type="taxonomic scope" value="Eukaryota"/>
</dbReference>
<dbReference type="PANTHER" id="PTHR31624:SF4">
    <property type="entry name" value="CHROMOSOME 16 OPEN READING FRAME 72"/>
    <property type="match status" value="1"/>
</dbReference>
<protein>
    <submittedName>
        <fullName evidence="4">Uncharacterized protein</fullName>
    </submittedName>
</protein>
<feature type="region of interest" description="Disordered" evidence="3">
    <location>
        <begin position="233"/>
        <end position="256"/>
    </location>
</feature>
<comment type="subcellular location">
    <subcellularLocation>
        <location evidence="1">Nucleus</location>
    </subcellularLocation>
</comment>
<dbReference type="InterPro" id="IPR029196">
    <property type="entry name" value="HAPSTR1-like"/>
</dbReference>
<keyword evidence="2" id="KW-0539">Nucleus</keyword>
<dbReference type="AlphaFoldDB" id="T1J1R8"/>
<dbReference type="Proteomes" id="UP000014500">
    <property type="component" value="Unassembled WGS sequence"/>
</dbReference>
<accession>T1J1R8</accession>
<evidence type="ECO:0000313" key="4">
    <source>
        <dbReference type="EnsemblMetazoa" id="SMAR007490-PA"/>
    </source>
</evidence>
<dbReference type="STRING" id="126957.T1J1R8"/>
<dbReference type="PANTHER" id="PTHR31624">
    <property type="entry name" value="UPF0472 PROTEIN C16ORF72"/>
    <property type="match status" value="1"/>
</dbReference>
<evidence type="ECO:0000313" key="5">
    <source>
        <dbReference type="Proteomes" id="UP000014500"/>
    </source>
</evidence>
<dbReference type="OMA" id="NSFEEEC"/>
<dbReference type="InterPro" id="IPR040308">
    <property type="entry name" value="HAPR1"/>
</dbReference>
<name>T1J1R8_STRMM</name>
<evidence type="ECO:0000256" key="3">
    <source>
        <dbReference type="SAM" id="MobiDB-lite"/>
    </source>
</evidence>
<evidence type="ECO:0000256" key="2">
    <source>
        <dbReference type="ARBA" id="ARBA00023242"/>
    </source>
</evidence>
<dbReference type="HOGENOM" id="CLU_081329_1_0_1"/>
<organism evidence="4 5">
    <name type="scientific">Strigamia maritima</name>
    <name type="common">European centipede</name>
    <name type="synonym">Geophilus maritimus</name>
    <dbReference type="NCBI Taxonomy" id="126957"/>
    <lineage>
        <taxon>Eukaryota</taxon>
        <taxon>Metazoa</taxon>
        <taxon>Ecdysozoa</taxon>
        <taxon>Arthropoda</taxon>
        <taxon>Myriapoda</taxon>
        <taxon>Chilopoda</taxon>
        <taxon>Pleurostigmophora</taxon>
        <taxon>Geophilomorpha</taxon>
        <taxon>Linotaeniidae</taxon>
        <taxon>Strigamia</taxon>
    </lineage>
</organism>
<dbReference type="EnsemblMetazoa" id="SMAR007490-RA">
    <property type="protein sequence ID" value="SMAR007490-PA"/>
    <property type="gene ID" value="SMAR007490"/>
</dbReference>
<dbReference type="PhylomeDB" id="T1J1R8"/>
<proteinExistence type="predicted"/>
<reference evidence="4" key="2">
    <citation type="submission" date="2015-02" db="UniProtKB">
        <authorList>
            <consortium name="EnsemblMetazoa"/>
        </authorList>
    </citation>
    <scope>IDENTIFICATION</scope>
</reference>
<keyword evidence="5" id="KW-1185">Reference proteome</keyword>